<name>A0A5N1J8C5_9BACT</name>
<evidence type="ECO:0000256" key="4">
    <source>
        <dbReference type="ARBA" id="ARBA00022837"/>
    </source>
</evidence>
<evidence type="ECO:0000313" key="8">
    <source>
        <dbReference type="Proteomes" id="UP000326344"/>
    </source>
</evidence>
<dbReference type="PROSITE" id="PS51257">
    <property type="entry name" value="PROKAR_LIPOPROTEIN"/>
    <property type="match status" value="1"/>
</dbReference>
<keyword evidence="8" id="KW-1185">Reference proteome</keyword>
<keyword evidence="3" id="KW-0378">Hydrolase</keyword>
<keyword evidence="2" id="KW-0479">Metal-binding</keyword>
<dbReference type="Proteomes" id="UP000326344">
    <property type="component" value="Unassembled WGS sequence"/>
</dbReference>
<dbReference type="InterPro" id="IPR000917">
    <property type="entry name" value="Sulfatase_N"/>
</dbReference>
<proteinExistence type="inferred from homology"/>
<comment type="caution">
    <text evidence="7">The sequence shown here is derived from an EMBL/GenBank/DDBJ whole genome shotgun (WGS) entry which is preliminary data.</text>
</comment>
<dbReference type="PANTHER" id="PTHR42693">
    <property type="entry name" value="ARYLSULFATASE FAMILY MEMBER"/>
    <property type="match status" value="1"/>
</dbReference>
<dbReference type="PANTHER" id="PTHR42693:SF53">
    <property type="entry name" value="ENDO-4-O-SULFATASE"/>
    <property type="match status" value="1"/>
</dbReference>
<dbReference type="InterPro" id="IPR024607">
    <property type="entry name" value="Sulfatase_CS"/>
</dbReference>
<dbReference type="EMBL" id="VTWS01000014">
    <property type="protein sequence ID" value="KAA9341060.1"/>
    <property type="molecule type" value="Genomic_DNA"/>
</dbReference>
<protein>
    <submittedName>
        <fullName evidence="7">Arylsulfatase</fullName>
    </submittedName>
</protein>
<dbReference type="SUPFAM" id="SSF53649">
    <property type="entry name" value="Alkaline phosphatase-like"/>
    <property type="match status" value="1"/>
</dbReference>
<dbReference type="RefSeq" id="WP_150881626.1">
    <property type="nucleotide sequence ID" value="NZ_VTWS01000014.1"/>
</dbReference>
<dbReference type="GO" id="GO:0046872">
    <property type="term" value="F:metal ion binding"/>
    <property type="evidence" value="ECO:0007669"/>
    <property type="project" value="UniProtKB-KW"/>
</dbReference>
<evidence type="ECO:0000256" key="1">
    <source>
        <dbReference type="ARBA" id="ARBA00008779"/>
    </source>
</evidence>
<sequence length="558" mass="62118">MKTNLLQSLMVLALTACTIAHSGWAQTPRSAAQRPPNIILIMVDDMGYSDLGSYGSEIQTPNLDRLATEGLRLREFYNNAICAPTRASLITGQYPHKAGIGYFNVNLGTPAYQGFLNKQSLTFGEVLKQAGYSTLLSGKWHVGNDSLAWPRQRGFDRFYGILGGGSNYFDAGPLPTGRNSPVVILEDNQRQHPKANSFYFTDEITNHAVKFLDEQSRESKPFFLYLAYTAPHWPLQALPEDIAKYRGKYDAGWDETRKERLARQVKLGIISQKQADAAAARDAEIPDWDALTYDEKQLWKAKMEVYAAMLDRADQGIGKVLAKLKDLKKDDNTLVLFISDNGAPAEDVAHWGPKAGRNSGPVGTAGSFESQGKNWSYVSNTPFRSFKAFSYEGGISSPFIAWFPGKIKPGRLEKGTGHLIDIAPTLYDVAQANYPTSYNGTATNPLPGVSLANLLFNEKPLDPQRPIFWEWAGNRAVRQGKWKLVSIYPSYQWELYDLEADRGETQNVAGRNPNVVDALSDLYFGWAKRTGVVDYDKIKPQQPLLPAPRKPSQGSRNF</sequence>
<evidence type="ECO:0000313" key="7">
    <source>
        <dbReference type="EMBL" id="KAA9341060.1"/>
    </source>
</evidence>
<dbReference type="Gene3D" id="3.30.1120.10">
    <property type="match status" value="1"/>
</dbReference>
<dbReference type="CDD" id="cd16025">
    <property type="entry name" value="PAS_like"/>
    <property type="match status" value="1"/>
</dbReference>
<accession>A0A5N1J8C5</accession>
<feature type="chain" id="PRO_5024944372" evidence="5">
    <location>
        <begin position="23"/>
        <end position="558"/>
    </location>
</feature>
<gene>
    <name evidence="7" type="ORF">F0P93_30710</name>
</gene>
<dbReference type="PROSITE" id="PS00523">
    <property type="entry name" value="SULFATASE_1"/>
    <property type="match status" value="1"/>
</dbReference>
<dbReference type="Pfam" id="PF00884">
    <property type="entry name" value="Sulfatase"/>
    <property type="match status" value="1"/>
</dbReference>
<dbReference type="Gene3D" id="3.40.720.10">
    <property type="entry name" value="Alkaline Phosphatase, subunit A"/>
    <property type="match status" value="1"/>
</dbReference>
<dbReference type="InterPro" id="IPR050738">
    <property type="entry name" value="Sulfatase"/>
</dbReference>
<dbReference type="AlphaFoldDB" id="A0A5N1J8C5"/>
<reference evidence="7 8" key="1">
    <citation type="submission" date="2019-09" db="EMBL/GenBank/DDBJ databases">
        <title>Genome Sequence of Larkinella sp MA1.</title>
        <authorList>
            <person name="Srinivasan S."/>
        </authorList>
    </citation>
    <scope>NUCLEOTIDE SEQUENCE [LARGE SCALE GENOMIC DNA]</scope>
    <source>
        <strain evidence="7 8">MA1</strain>
    </source>
</reference>
<feature type="domain" description="Sulfatase N-terminal" evidence="6">
    <location>
        <begin position="36"/>
        <end position="431"/>
    </location>
</feature>
<dbReference type="InterPro" id="IPR017850">
    <property type="entry name" value="Alkaline_phosphatase_core_sf"/>
</dbReference>
<organism evidence="7 8">
    <name type="scientific">Larkinella humicola</name>
    <dbReference type="NCBI Taxonomy" id="2607654"/>
    <lineage>
        <taxon>Bacteria</taxon>
        <taxon>Pseudomonadati</taxon>
        <taxon>Bacteroidota</taxon>
        <taxon>Cytophagia</taxon>
        <taxon>Cytophagales</taxon>
        <taxon>Spirosomataceae</taxon>
        <taxon>Larkinella</taxon>
    </lineage>
</organism>
<keyword evidence="4" id="KW-0106">Calcium</keyword>
<evidence type="ECO:0000256" key="2">
    <source>
        <dbReference type="ARBA" id="ARBA00022723"/>
    </source>
</evidence>
<evidence type="ECO:0000256" key="5">
    <source>
        <dbReference type="SAM" id="SignalP"/>
    </source>
</evidence>
<evidence type="ECO:0000259" key="6">
    <source>
        <dbReference type="Pfam" id="PF00884"/>
    </source>
</evidence>
<comment type="similarity">
    <text evidence="1">Belongs to the sulfatase family.</text>
</comment>
<dbReference type="PROSITE" id="PS00149">
    <property type="entry name" value="SULFATASE_2"/>
    <property type="match status" value="1"/>
</dbReference>
<feature type="signal peptide" evidence="5">
    <location>
        <begin position="1"/>
        <end position="22"/>
    </location>
</feature>
<dbReference type="GO" id="GO:0004065">
    <property type="term" value="F:arylsulfatase activity"/>
    <property type="evidence" value="ECO:0007669"/>
    <property type="project" value="TreeGrafter"/>
</dbReference>
<evidence type="ECO:0000256" key="3">
    <source>
        <dbReference type="ARBA" id="ARBA00022801"/>
    </source>
</evidence>
<keyword evidence="5" id="KW-0732">Signal</keyword>